<evidence type="ECO:0000313" key="7">
    <source>
        <dbReference type="Proteomes" id="UP001591681"/>
    </source>
</evidence>
<evidence type="ECO:0000256" key="5">
    <source>
        <dbReference type="SAM" id="Phobius"/>
    </source>
</evidence>
<feature type="transmembrane region" description="Helical" evidence="5">
    <location>
        <begin position="126"/>
        <end position="145"/>
    </location>
</feature>
<comment type="subcellular location">
    <subcellularLocation>
        <location evidence="1">Membrane</location>
        <topology evidence="1">Multi-pass membrane protein</topology>
    </subcellularLocation>
</comment>
<evidence type="ECO:0000313" key="6">
    <source>
        <dbReference type="EMBL" id="KAL2101950.1"/>
    </source>
</evidence>
<gene>
    <name evidence="6" type="ORF">ACEWY4_003711</name>
</gene>
<feature type="transmembrane region" description="Helical" evidence="5">
    <location>
        <begin position="90"/>
        <end position="114"/>
    </location>
</feature>
<organism evidence="6 7">
    <name type="scientific">Coilia grayii</name>
    <name type="common">Gray's grenadier anchovy</name>
    <dbReference type="NCBI Taxonomy" id="363190"/>
    <lineage>
        <taxon>Eukaryota</taxon>
        <taxon>Metazoa</taxon>
        <taxon>Chordata</taxon>
        <taxon>Craniata</taxon>
        <taxon>Vertebrata</taxon>
        <taxon>Euteleostomi</taxon>
        <taxon>Actinopterygii</taxon>
        <taxon>Neopterygii</taxon>
        <taxon>Teleostei</taxon>
        <taxon>Clupei</taxon>
        <taxon>Clupeiformes</taxon>
        <taxon>Clupeoidei</taxon>
        <taxon>Engraulidae</taxon>
        <taxon>Coilinae</taxon>
        <taxon>Coilia</taxon>
    </lineage>
</organism>
<sequence length="231" mass="24827">MKFGSVVIAAGVLGFSSFGFLALAIGSEYWYVINVKAGNCSDSQYIAGVQSSHAGLWRIYEGPDNSLYVIPVEASNHTALERHLLSLHRAVVVLLPMNLLLLVAGGLSSLFSILTYSSCLLKASATYLLLCSLFTLSGVSIYISYSQQALAEVRRTVDEATLSQVHLSFGWSLAVAWLSFGLQITCGVLLLVAARMAQQLACPTDPIITLQTLEAQPSTITPLNRTASRPL</sequence>
<dbReference type="EMBL" id="JBHFQA010000003">
    <property type="protein sequence ID" value="KAL2101950.1"/>
    <property type="molecule type" value="Genomic_DNA"/>
</dbReference>
<dbReference type="PANTHER" id="PTHR20516">
    <property type="entry name" value="TRANSMEMBRANE PROTEIN 114/235 FAMILY MEMBER"/>
    <property type="match status" value="1"/>
</dbReference>
<dbReference type="GO" id="GO:0016020">
    <property type="term" value="C:membrane"/>
    <property type="evidence" value="ECO:0007669"/>
    <property type="project" value="UniProtKB-SubCell"/>
</dbReference>
<dbReference type="AlphaFoldDB" id="A0ABD1KS03"/>
<keyword evidence="2 5" id="KW-0812">Transmembrane</keyword>
<dbReference type="Gene3D" id="1.20.140.150">
    <property type="match status" value="1"/>
</dbReference>
<reference evidence="6 7" key="1">
    <citation type="submission" date="2024-09" db="EMBL/GenBank/DDBJ databases">
        <title>A chromosome-level genome assembly of Gray's grenadier anchovy, Coilia grayii.</title>
        <authorList>
            <person name="Fu Z."/>
        </authorList>
    </citation>
    <scope>NUCLEOTIDE SEQUENCE [LARGE SCALE GENOMIC DNA]</scope>
    <source>
        <strain evidence="6">G4</strain>
        <tissue evidence="6">Muscle</tissue>
    </source>
</reference>
<dbReference type="InterPro" id="IPR039951">
    <property type="entry name" value="TMEM114/TMEM235"/>
</dbReference>
<dbReference type="InterPro" id="IPR004031">
    <property type="entry name" value="PMP22/EMP/MP20/Claudin"/>
</dbReference>
<evidence type="ECO:0000256" key="2">
    <source>
        <dbReference type="ARBA" id="ARBA00022692"/>
    </source>
</evidence>
<evidence type="ECO:0000256" key="4">
    <source>
        <dbReference type="ARBA" id="ARBA00023136"/>
    </source>
</evidence>
<keyword evidence="4 5" id="KW-0472">Membrane</keyword>
<evidence type="ECO:0000256" key="1">
    <source>
        <dbReference type="ARBA" id="ARBA00004141"/>
    </source>
</evidence>
<evidence type="ECO:0008006" key="8">
    <source>
        <dbReference type="Google" id="ProtNLM"/>
    </source>
</evidence>
<proteinExistence type="predicted"/>
<accession>A0ABD1KS03</accession>
<dbReference type="PANTHER" id="PTHR20516:SF1">
    <property type="entry name" value="TRANSMEMBRANE PROTEIN 235"/>
    <property type="match status" value="1"/>
</dbReference>
<evidence type="ECO:0000256" key="3">
    <source>
        <dbReference type="ARBA" id="ARBA00022989"/>
    </source>
</evidence>
<dbReference type="Pfam" id="PF13903">
    <property type="entry name" value="Claudin_2"/>
    <property type="match status" value="1"/>
</dbReference>
<comment type="caution">
    <text evidence="6">The sequence shown here is derived from an EMBL/GenBank/DDBJ whole genome shotgun (WGS) entry which is preliminary data.</text>
</comment>
<feature type="transmembrane region" description="Helical" evidence="5">
    <location>
        <begin position="165"/>
        <end position="192"/>
    </location>
</feature>
<protein>
    <recommendedName>
        <fullName evidence="8">Transmembrane protein 235</fullName>
    </recommendedName>
</protein>
<dbReference type="Proteomes" id="UP001591681">
    <property type="component" value="Unassembled WGS sequence"/>
</dbReference>
<keyword evidence="3 5" id="KW-1133">Transmembrane helix</keyword>
<keyword evidence="7" id="KW-1185">Reference proteome</keyword>
<name>A0ABD1KS03_9TELE</name>